<dbReference type="GO" id="GO:0005509">
    <property type="term" value="F:calcium ion binding"/>
    <property type="evidence" value="ECO:0007669"/>
    <property type="project" value="InterPro"/>
</dbReference>
<dbReference type="InterPro" id="IPR029058">
    <property type="entry name" value="AB_hydrolase_fold"/>
</dbReference>
<dbReference type="EMBL" id="EF175556">
    <property type="protein sequence ID" value="ABM54446.1"/>
    <property type="molecule type" value="Genomic_DNA"/>
</dbReference>
<name>Q9R9H2_PSECL</name>
<dbReference type="Gene3D" id="3.40.50.1820">
    <property type="entry name" value="alpha/beta hydrolase"/>
    <property type="match status" value="1"/>
</dbReference>
<gene>
    <name evidence="2" type="primary">pueB</name>
</gene>
<keyword evidence="1" id="KW-0106">Calcium</keyword>
<dbReference type="InterPro" id="IPR001343">
    <property type="entry name" value="Hemolysn_Ca-bd"/>
</dbReference>
<proteinExistence type="predicted"/>
<dbReference type="Pfam" id="PF00353">
    <property type="entry name" value="HemolysinCabind"/>
    <property type="match status" value="2"/>
</dbReference>
<evidence type="ECO:0000313" key="3">
    <source>
        <dbReference type="EMBL" id="ABM54446.1"/>
    </source>
</evidence>
<dbReference type="SABIO-RK" id="Q9R9H2"/>
<protein>
    <submittedName>
        <fullName evidence="3">Polyurethanase B</fullName>
    </submittedName>
    <submittedName>
        <fullName evidence="2">Polyurethanase esterase B</fullName>
    </submittedName>
</protein>
<dbReference type="SUPFAM" id="SSF51120">
    <property type="entry name" value="beta-Roll"/>
    <property type="match status" value="2"/>
</dbReference>
<dbReference type="PRINTS" id="PR00313">
    <property type="entry name" value="CABNDNGRPT"/>
</dbReference>
<dbReference type="InterPro" id="IPR018511">
    <property type="entry name" value="Hemolysin-typ_Ca-bd_CS"/>
</dbReference>
<reference evidence="2" key="2">
    <citation type="journal article" date="2001" name="Int. Biodeterior. Biodegradation">
        <title>Cloning, nucleotide sequencing and characterization of a polyurethanase gene (pueB) from Pseudomonas chlororaphis.</title>
        <authorList>
            <person name="Howard G.T."/>
            <person name="Crother B."/>
            <person name="Vicknair J."/>
        </authorList>
    </citation>
    <scope>NUCLEOTIDE SEQUENCE</scope>
</reference>
<evidence type="ECO:0000313" key="2">
    <source>
        <dbReference type="EMBL" id="AAF01331.1"/>
    </source>
</evidence>
<dbReference type="PROSITE" id="PS00330">
    <property type="entry name" value="HEMOLYSIN_CALCIUM"/>
    <property type="match status" value="1"/>
</dbReference>
<dbReference type="AlphaFoldDB" id="Q9R9H2"/>
<evidence type="ECO:0000256" key="1">
    <source>
        <dbReference type="ARBA" id="ARBA00022837"/>
    </source>
</evidence>
<dbReference type="EMBL" id="AF188366">
    <property type="protein sequence ID" value="AAF01331.1"/>
    <property type="molecule type" value="Genomic_DNA"/>
</dbReference>
<reference evidence="3" key="3">
    <citation type="journal article" date="2007" name="J. Appl. Microbiol.">
        <title>Effect of insertional mutations in the pueA and pueB genes encoding two polyurethanases in Pseudomonas chlororaphis contained within a gene cluster.</title>
        <authorList>
            <person name="Howard G.T."/>
            <person name="Mackie R.I."/>
            <person name="Cann I.K."/>
            <person name="Ohene-Adjei S."/>
            <person name="Aboudehen K.S."/>
            <person name="Duos B.G."/>
            <person name="Childers G.W."/>
        </authorList>
    </citation>
    <scope>NUCLEOTIDE SEQUENCE</scope>
</reference>
<accession>Q9R9H2</accession>
<organism evidence="2">
    <name type="scientific">Pseudomonas chlororaphis</name>
    <name type="common">Pseudomonas aureofaciens</name>
    <dbReference type="NCBI Taxonomy" id="333"/>
    <lineage>
        <taxon>Bacteria</taxon>
        <taxon>Pseudomonadati</taxon>
        <taxon>Pseudomonadota</taxon>
        <taxon>Gammaproteobacteria</taxon>
        <taxon>Pseudomonadales</taxon>
        <taxon>Pseudomonadaceae</taxon>
        <taxon>Pseudomonas</taxon>
    </lineage>
</organism>
<dbReference type="Gene3D" id="2.150.10.10">
    <property type="entry name" value="Serralysin-like metalloprotease, C-terminal"/>
    <property type="match status" value="1"/>
</dbReference>
<sequence length="567" mass="60051">MSMSIFDYKTALGGDGKALYSEAITLALYASTPTGEALPGTAWRPISVSQLGYQGNVSAQGTISGEQAIVSDAQSRCWANTTRPGSCCPSASSFRGTRQPQGRYQRLAGGLRVGLLPTTTSRLAFDNLLGKVAAFAAAQGLSGSDVLVTGHSLGGLGGQPRGGHEQRSLGRLLPGRQLLGFASPTQSANSSQVLNIGYETTRCSAPWTALISTALSLGTHWQAPGVATNNIVSFTDHYSSFLGEVDSPEHPQSAVLVGPQCGGLRRGLNRLINSDFYDLTSRDSTVVISNLSEGKRDQVWVKDLNLYAEKHTGSTFIIGTQSNDLLHGGKGNDYLDGGAGDDRFRDDGGYNIIHGGQGHNVLELQQPLKNFSIANDGDGTLYIRDAYGGISMTRDVGALVSHETGSWWQLFGKDVSHSVTADGLQNGNQWTAYNHSLNGDAYGNALVASVDGDWLFGHGGDDLLSSDKANVTFVGGTGNDVMHSSGGGGNTFLFSGNFGFDLIHGYQNTDKLVFMGVPGVDAHYDYSQHLSQNGNDTLVQVFGEFLRVNPWWGSAWTSLSGSGLVFA</sequence>
<dbReference type="ESTHER" id="psech-PUEB">
    <property type="family name" value="Bacterial_lip_FamI.3"/>
</dbReference>
<reference evidence="2" key="1">
    <citation type="submission" date="1999-09" db="EMBL/GenBank/DDBJ databases">
        <authorList>
            <person name="Vicknair J.S."/>
            <person name="Mackie R.I."/>
            <person name="Howard G.T."/>
        </authorList>
    </citation>
    <scope>NUCLEOTIDE SEQUENCE</scope>
</reference>
<dbReference type="InterPro" id="IPR011049">
    <property type="entry name" value="Serralysin-like_metalloprot_C"/>
</dbReference>
<dbReference type="SMR" id="Q9R9H2"/>